<dbReference type="SUPFAM" id="SSF57850">
    <property type="entry name" value="RING/U-box"/>
    <property type="match status" value="1"/>
</dbReference>
<dbReference type="PANTHER" id="PTHR47665:SF1">
    <property type="entry name" value="HISTONE DEACETYLASE-LIKE PROTEIN"/>
    <property type="match status" value="1"/>
</dbReference>
<dbReference type="Gene3D" id="3.30.40.10">
    <property type="entry name" value="Zinc/RING finger domain, C3HC4 (zinc finger)"/>
    <property type="match status" value="1"/>
</dbReference>
<protein>
    <recommendedName>
        <fullName evidence="2">UBP-type domain-containing protein</fullName>
    </recommendedName>
</protein>
<dbReference type="PANTHER" id="PTHR47665">
    <property type="entry name" value="HISTONE DEACETYLASE-LIKE PROTEIN"/>
    <property type="match status" value="1"/>
</dbReference>
<dbReference type="SMART" id="SM00290">
    <property type="entry name" value="ZnF_UBP"/>
    <property type="match status" value="1"/>
</dbReference>
<accession>A0A811KUH4</accession>
<proteinExistence type="predicted"/>
<keyword evidence="1" id="KW-0862">Zinc</keyword>
<dbReference type="Pfam" id="PF02148">
    <property type="entry name" value="zf-UBP"/>
    <property type="match status" value="1"/>
</dbReference>
<dbReference type="Proteomes" id="UP000783686">
    <property type="component" value="Unassembled WGS sequence"/>
</dbReference>
<evidence type="ECO:0000256" key="1">
    <source>
        <dbReference type="PROSITE-ProRule" id="PRU00502"/>
    </source>
</evidence>
<dbReference type="GO" id="GO:0008270">
    <property type="term" value="F:zinc ion binding"/>
    <property type="evidence" value="ECO:0007669"/>
    <property type="project" value="UniProtKB-KW"/>
</dbReference>
<name>A0A811KUH4_9BILA</name>
<dbReference type="EMBL" id="CAJFDH010000004">
    <property type="protein sequence ID" value="CAD5219238.1"/>
    <property type="molecule type" value="Genomic_DNA"/>
</dbReference>
<evidence type="ECO:0000313" key="4">
    <source>
        <dbReference type="Proteomes" id="UP000614601"/>
    </source>
</evidence>
<dbReference type="PROSITE" id="PS50271">
    <property type="entry name" value="ZF_UBP"/>
    <property type="match status" value="1"/>
</dbReference>
<keyword evidence="4" id="KW-1185">Reference proteome</keyword>
<evidence type="ECO:0000259" key="2">
    <source>
        <dbReference type="PROSITE" id="PS50271"/>
    </source>
</evidence>
<reference evidence="3" key="1">
    <citation type="submission" date="2020-09" db="EMBL/GenBank/DDBJ databases">
        <authorList>
            <person name="Kikuchi T."/>
        </authorList>
    </citation>
    <scope>NUCLEOTIDE SEQUENCE</scope>
    <source>
        <strain evidence="3">SH1</strain>
    </source>
</reference>
<dbReference type="InterPro" id="IPR001607">
    <property type="entry name" value="Znf_UBP"/>
</dbReference>
<keyword evidence="1" id="KW-0863">Zinc-finger</keyword>
<feature type="domain" description="UBP-type" evidence="2">
    <location>
        <begin position="17"/>
        <end position="115"/>
    </location>
</feature>
<dbReference type="InterPro" id="IPR013083">
    <property type="entry name" value="Znf_RING/FYVE/PHD"/>
</dbReference>
<evidence type="ECO:0000313" key="3">
    <source>
        <dbReference type="EMBL" id="CAD5219238.1"/>
    </source>
</evidence>
<dbReference type="OrthoDB" id="424012at2759"/>
<dbReference type="EMBL" id="CAJFCW020000004">
    <property type="protein sequence ID" value="CAG9112399.1"/>
    <property type="molecule type" value="Genomic_DNA"/>
</dbReference>
<sequence>MEVTDSSEMGFAVCPLSSCPHDDIVNKIPVGFEADGPCENCGDKEENWICLVCYHIFCGRHRLGHGVAHYEASKHSMALSFCDLSVWCHACDSYVSNSKFEEAIRYVEKVKFKSE</sequence>
<comment type="caution">
    <text evidence="3">The sequence shown here is derived from an EMBL/GenBank/DDBJ whole genome shotgun (WGS) entry which is preliminary data.</text>
</comment>
<dbReference type="Proteomes" id="UP000614601">
    <property type="component" value="Unassembled WGS sequence"/>
</dbReference>
<organism evidence="3 4">
    <name type="scientific">Bursaphelenchus okinawaensis</name>
    <dbReference type="NCBI Taxonomy" id="465554"/>
    <lineage>
        <taxon>Eukaryota</taxon>
        <taxon>Metazoa</taxon>
        <taxon>Ecdysozoa</taxon>
        <taxon>Nematoda</taxon>
        <taxon>Chromadorea</taxon>
        <taxon>Rhabditida</taxon>
        <taxon>Tylenchina</taxon>
        <taxon>Tylenchomorpha</taxon>
        <taxon>Aphelenchoidea</taxon>
        <taxon>Aphelenchoididae</taxon>
        <taxon>Bursaphelenchus</taxon>
    </lineage>
</organism>
<keyword evidence="1" id="KW-0479">Metal-binding</keyword>
<dbReference type="AlphaFoldDB" id="A0A811KUH4"/>
<gene>
    <name evidence="3" type="ORF">BOKJ2_LOCUS8344</name>
</gene>